<feature type="transmembrane region" description="Helical" evidence="9">
    <location>
        <begin position="185"/>
        <end position="203"/>
    </location>
</feature>
<dbReference type="PANTHER" id="PTHR30574">
    <property type="entry name" value="INNER MEMBRANE PROTEIN YEDE"/>
    <property type="match status" value="1"/>
</dbReference>
<gene>
    <name evidence="10" type="ORF">SAMN05421512_11056</name>
</gene>
<keyword evidence="2" id="KW-0813">Transport</keyword>
<name>A0A285TC48_9HYPH</name>
<evidence type="ECO:0000256" key="8">
    <source>
        <dbReference type="ARBA" id="ARBA00035655"/>
    </source>
</evidence>
<dbReference type="OrthoDB" id="9794165at2"/>
<feature type="transmembrane region" description="Helical" evidence="9">
    <location>
        <begin position="224"/>
        <end position="247"/>
    </location>
</feature>
<evidence type="ECO:0000313" key="11">
    <source>
        <dbReference type="Proteomes" id="UP000219331"/>
    </source>
</evidence>
<keyword evidence="4" id="KW-0997">Cell inner membrane</keyword>
<evidence type="ECO:0000256" key="3">
    <source>
        <dbReference type="ARBA" id="ARBA00022475"/>
    </source>
</evidence>
<dbReference type="PANTHER" id="PTHR30574:SF1">
    <property type="entry name" value="SULPHUR TRANSPORT DOMAIN-CONTAINING PROTEIN"/>
    <property type="match status" value="1"/>
</dbReference>
<protein>
    <submittedName>
        <fullName evidence="10">Uncharacterized protein</fullName>
    </submittedName>
</protein>
<comment type="similarity">
    <text evidence="8">Belongs to the TsuA/YedE (TC 9.B.102) family.</text>
</comment>
<evidence type="ECO:0000256" key="1">
    <source>
        <dbReference type="ARBA" id="ARBA00004429"/>
    </source>
</evidence>
<evidence type="ECO:0000256" key="6">
    <source>
        <dbReference type="ARBA" id="ARBA00022989"/>
    </source>
</evidence>
<feature type="transmembrane region" description="Helical" evidence="9">
    <location>
        <begin position="40"/>
        <end position="63"/>
    </location>
</feature>
<evidence type="ECO:0000313" key="10">
    <source>
        <dbReference type="EMBL" id="SOC19554.1"/>
    </source>
</evidence>
<feature type="transmembrane region" description="Helical" evidence="9">
    <location>
        <begin position="350"/>
        <end position="375"/>
    </location>
</feature>
<dbReference type="STRING" id="538381.GCA_001696535_03999"/>
<keyword evidence="3" id="KW-1003">Cell membrane</keyword>
<feature type="transmembrane region" description="Helical" evidence="9">
    <location>
        <begin position="325"/>
        <end position="344"/>
    </location>
</feature>
<proteinExistence type="inferred from homology"/>
<comment type="subcellular location">
    <subcellularLocation>
        <location evidence="1">Cell inner membrane</location>
        <topology evidence="1">Multi-pass membrane protein</topology>
    </subcellularLocation>
</comment>
<keyword evidence="6 9" id="KW-1133">Transmembrane helix</keyword>
<dbReference type="InterPro" id="IPR007272">
    <property type="entry name" value="Sulf_transp_TsuA/YedE"/>
</dbReference>
<dbReference type="Proteomes" id="UP000219331">
    <property type="component" value="Unassembled WGS sequence"/>
</dbReference>
<dbReference type="EMBL" id="OBML01000010">
    <property type="protein sequence ID" value="SOC19554.1"/>
    <property type="molecule type" value="Genomic_DNA"/>
</dbReference>
<evidence type="ECO:0000256" key="5">
    <source>
        <dbReference type="ARBA" id="ARBA00022692"/>
    </source>
</evidence>
<dbReference type="GO" id="GO:0005886">
    <property type="term" value="C:plasma membrane"/>
    <property type="evidence" value="ECO:0007669"/>
    <property type="project" value="UniProtKB-SubCell"/>
</dbReference>
<dbReference type="Pfam" id="PF04143">
    <property type="entry name" value="Sulf_transp"/>
    <property type="match status" value="1"/>
</dbReference>
<evidence type="ECO:0000256" key="2">
    <source>
        <dbReference type="ARBA" id="ARBA00022448"/>
    </source>
</evidence>
<feature type="transmembrane region" description="Helical" evidence="9">
    <location>
        <begin position="75"/>
        <end position="94"/>
    </location>
</feature>
<feature type="transmembrane region" description="Helical" evidence="9">
    <location>
        <begin position="106"/>
        <end position="125"/>
    </location>
</feature>
<organism evidence="10 11">
    <name type="scientific">Stappia indica</name>
    <dbReference type="NCBI Taxonomy" id="538381"/>
    <lineage>
        <taxon>Bacteria</taxon>
        <taxon>Pseudomonadati</taxon>
        <taxon>Pseudomonadota</taxon>
        <taxon>Alphaproteobacteria</taxon>
        <taxon>Hyphomicrobiales</taxon>
        <taxon>Stappiaceae</taxon>
        <taxon>Stappia</taxon>
    </lineage>
</organism>
<evidence type="ECO:0000256" key="7">
    <source>
        <dbReference type="ARBA" id="ARBA00023136"/>
    </source>
</evidence>
<feature type="transmembrane region" description="Helical" evidence="9">
    <location>
        <begin position="146"/>
        <end position="165"/>
    </location>
</feature>
<evidence type="ECO:0000256" key="9">
    <source>
        <dbReference type="SAM" id="Phobius"/>
    </source>
</evidence>
<keyword evidence="11" id="KW-1185">Reference proteome</keyword>
<keyword evidence="7 9" id="KW-0472">Membrane</keyword>
<dbReference type="RefSeq" id="WP_067223786.1">
    <property type="nucleotide sequence ID" value="NZ_MBQE01000005.1"/>
</dbReference>
<evidence type="ECO:0000256" key="4">
    <source>
        <dbReference type="ARBA" id="ARBA00022519"/>
    </source>
</evidence>
<reference evidence="10 11" key="1">
    <citation type="submission" date="2017-08" db="EMBL/GenBank/DDBJ databases">
        <authorList>
            <person name="de Groot N.N."/>
        </authorList>
    </citation>
    <scope>NUCLEOTIDE SEQUENCE [LARGE SCALE GENOMIC DNA]</scope>
    <source>
        <strain evidence="10 11">USBA 352</strain>
    </source>
</reference>
<dbReference type="AlphaFoldDB" id="A0A285TC48"/>
<accession>A0A285TC48</accession>
<sequence>MTSLAQTLSGPNRNVLAISLAGLATVAVLAANTGGWRLGAAVVIGGFAGLALYHASFGFTAAWRRLVTEKRGGGLRAQFLLILLTSAVSFPLIAWGASFGMPTGGFVFPFGIAAAIGAFAFGVGMQLGGGCASGTLFTAGGGSTRMMVTLAAFIAGSVAATPHMHLWGQLPKLPAVSLVSEFGPLGAYAATAAVLALIALWSVRMEKRAHGSLAEPRATVSYLTGPWSLVAGAVAIALVGIATFIVLGRPWGITSGFALWGAKILQGVGVTVTDWPYWQWQKGALEASVFADATSVMNFGIIFGAMAAAALASKYAPVWKLSGRDLATAILGGLLMGYGARLAYGCNIGAYLGGIASGSLHGWLWLVFGFMGSLVGTRLRLKLGMG</sequence>
<feature type="transmembrane region" description="Helical" evidence="9">
    <location>
        <begin position="295"/>
        <end position="313"/>
    </location>
</feature>
<keyword evidence="5 9" id="KW-0812">Transmembrane</keyword>